<evidence type="ECO:0000259" key="2">
    <source>
        <dbReference type="PROSITE" id="PS51304"/>
    </source>
</evidence>
<feature type="domain" description="Galectin" evidence="2">
    <location>
        <begin position="1"/>
        <end position="82"/>
    </location>
</feature>
<evidence type="ECO:0000313" key="4">
    <source>
        <dbReference type="WBParaSite" id="GPLIN_001030500"/>
    </source>
</evidence>
<keyword evidence="3" id="KW-1185">Reference proteome</keyword>
<protein>
    <submittedName>
        <fullName evidence="4">Galectin domain-containing protein</fullName>
    </submittedName>
</protein>
<reference evidence="3" key="1">
    <citation type="submission" date="2014-05" db="EMBL/GenBank/DDBJ databases">
        <title>The genome and life-stage specific transcriptomes of Globodera pallida elucidate key aspects of plant parasitism by a cyst nematode.</title>
        <authorList>
            <person name="Cotton J.A."/>
            <person name="Lilley C.J."/>
            <person name="Jones L.M."/>
            <person name="Kikuchi T."/>
            <person name="Reid A.J."/>
            <person name="Thorpe P."/>
            <person name="Tsai I.J."/>
            <person name="Beasley H."/>
            <person name="Blok V."/>
            <person name="Cock P.J.A."/>
            <person name="Van den Akker S.E."/>
            <person name="Holroyd N."/>
            <person name="Hunt M."/>
            <person name="Mantelin S."/>
            <person name="Naghra H."/>
            <person name="Pain A."/>
            <person name="Palomares-Rius J.E."/>
            <person name="Zarowiecki M."/>
            <person name="Berriman M."/>
            <person name="Jones J.T."/>
            <person name="Urwin P.E."/>
        </authorList>
    </citation>
    <scope>NUCLEOTIDE SEQUENCE [LARGE SCALE GENOMIC DNA]</scope>
    <source>
        <strain evidence="3">Lindley</strain>
    </source>
</reference>
<dbReference type="PROSITE" id="PS51304">
    <property type="entry name" value="GALECTIN"/>
    <property type="match status" value="1"/>
</dbReference>
<dbReference type="Proteomes" id="UP000050741">
    <property type="component" value="Unassembled WGS sequence"/>
</dbReference>
<evidence type="ECO:0000256" key="1">
    <source>
        <dbReference type="ARBA" id="ARBA00022734"/>
    </source>
</evidence>
<reference evidence="4" key="2">
    <citation type="submission" date="2016-06" db="UniProtKB">
        <authorList>
            <consortium name="WormBaseParasite"/>
        </authorList>
    </citation>
    <scope>IDENTIFICATION</scope>
</reference>
<organism evidence="3 4">
    <name type="scientific">Globodera pallida</name>
    <name type="common">Potato cyst nematode worm</name>
    <name type="synonym">Heterodera pallida</name>
    <dbReference type="NCBI Taxonomy" id="36090"/>
    <lineage>
        <taxon>Eukaryota</taxon>
        <taxon>Metazoa</taxon>
        <taxon>Ecdysozoa</taxon>
        <taxon>Nematoda</taxon>
        <taxon>Chromadorea</taxon>
        <taxon>Rhabditida</taxon>
        <taxon>Tylenchina</taxon>
        <taxon>Tylenchomorpha</taxon>
        <taxon>Tylenchoidea</taxon>
        <taxon>Heteroderidae</taxon>
        <taxon>Heteroderinae</taxon>
        <taxon>Globodera</taxon>
    </lineage>
</organism>
<proteinExistence type="predicted"/>
<dbReference type="InterPro" id="IPR001079">
    <property type="entry name" value="Galectin_CRD"/>
</dbReference>
<keyword evidence="1" id="KW-0430">Lectin</keyword>
<dbReference type="GO" id="GO:0030246">
    <property type="term" value="F:carbohydrate binding"/>
    <property type="evidence" value="ECO:0007669"/>
    <property type="project" value="UniProtKB-KW"/>
</dbReference>
<evidence type="ECO:0000313" key="3">
    <source>
        <dbReference type="Proteomes" id="UP000050741"/>
    </source>
</evidence>
<dbReference type="WBParaSite" id="GPLIN_001030500">
    <property type="protein sequence ID" value="GPLIN_001030500"/>
    <property type="gene ID" value="GPLIN_001030500"/>
</dbReference>
<sequence>MDNKIIMSSYKLPLHGKIDLNIYGVKLEAQKAYEFNFTVHAKGLQIKLNDYFFLVFTTPLPIWAANFIAFQGNVEVHAMNITHPPASEQRNFMQINGTKALVQAGDLITVKLAIKALKASPSVTINLFHEALQFHEIVGKTVLKLDGQFLLLTDPLVMPFEKIGQKNYESQEQKLPHWKRIPNLQNGTKLIFRVELSKPIGDDFTIAFLHNRIESSKPGDLPLNKDSTNEQNCTNGKLDKELKELQIRVMDDGFNVTLTWNNDTSKTYTYSDGLPEWAVQYITVEYNNVTLSNPPIITCVPEERCMRPNSGTEQYNIKKDSIQI</sequence>
<name>A0A183CBQ4_GLOPA</name>
<accession>A0A183CBQ4</accession>
<dbReference type="AlphaFoldDB" id="A0A183CBQ4"/>
<dbReference type="Gene3D" id="2.60.120.200">
    <property type="match status" value="1"/>
</dbReference>